<keyword evidence="2" id="KW-0863">Zinc-finger</keyword>
<name>A0A5N5HXI4_9ROSA</name>
<dbReference type="InterPro" id="IPR038508">
    <property type="entry name" value="ArfGAP_dom_sf"/>
</dbReference>
<evidence type="ECO:0000313" key="5">
    <source>
        <dbReference type="Proteomes" id="UP000327157"/>
    </source>
</evidence>
<protein>
    <submittedName>
        <fullName evidence="4">ADP-ribosylation factor GTPase-activating protein AGD4-like</fullName>
    </submittedName>
</protein>
<dbReference type="OrthoDB" id="938082at2759"/>
<evidence type="ECO:0000313" key="4">
    <source>
        <dbReference type="EMBL" id="KAB2631547.1"/>
    </source>
</evidence>
<proteinExistence type="predicted"/>
<dbReference type="InterPro" id="IPR045258">
    <property type="entry name" value="ACAP1/2/3-like"/>
</dbReference>
<dbReference type="PANTHER" id="PTHR23180">
    <property type="entry name" value="CENTAURIN/ARF"/>
    <property type="match status" value="1"/>
</dbReference>
<dbReference type="Gene3D" id="1.10.220.150">
    <property type="entry name" value="Arf GTPase activating protein"/>
    <property type="match status" value="1"/>
</dbReference>
<dbReference type="EMBL" id="SMOL01000143">
    <property type="protein sequence ID" value="KAB2631547.1"/>
    <property type="molecule type" value="Genomic_DNA"/>
</dbReference>
<sequence>MCKLVWEPIPVDLFRNLGNAYCNSVWEGTLLLENEKLDGSKDMRAPVFKPGPKDAAQHKEIYIQAKFPLRFECFSYYAITVDCLVGPRPSIEDGGGQSALERAMEMGAITDKALFILLSEHE</sequence>
<dbReference type="AlphaFoldDB" id="A0A5N5HXI4"/>
<dbReference type="Proteomes" id="UP000327157">
    <property type="component" value="Chromosome 12"/>
</dbReference>
<keyword evidence="5" id="KW-1185">Reference proteome</keyword>
<dbReference type="GO" id="GO:0008270">
    <property type="term" value="F:zinc ion binding"/>
    <property type="evidence" value="ECO:0007669"/>
    <property type="project" value="UniProtKB-KW"/>
</dbReference>
<evidence type="ECO:0000256" key="1">
    <source>
        <dbReference type="ARBA" id="ARBA00022723"/>
    </source>
</evidence>
<evidence type="ECO:0000256" key="2">
    <source>
        <dbReference type="ARBA" id="ARBA00022771"/>
    </source>
</evidence>
<reference evidence="4 5" key="3">
    <citation type="submission" date="2019-11" db="EMBL/GenBank/DDBJ databases">
        <title>A de novo genome assembly of a pear dwarfing rootstock.</title>
        <authorList>
            <person name="Wang F."/>
            <person name="Wang J."/>
            <person name="Li S."/>
            <person name="Zhang Y."/>
            <person name="Fang M."/>
            <person name="Ma L."/>
            <person name="Zhao Y."/>
            <person name="Jiang S."/>
        </authorList>
    </citation>
    <scope>NUCLEOTIDE SEQUENCE [LARGE SCALE GENOMIC DNA]</scope>
    <source>
        <strain evidence="4">S2</strain>
        <tissue evidence="4">Leaf</tissue>
    </source>
</reference>
<reference evidence="5" key="2">
    <citation type="submission" date="2019-10" db="EMBL/GenBank/DDBJ databases">
        <title>A de novo genome assembly of a pear dwarfing rootstock.</title>
        <authorList>
            <person name="Wang F."/>
            <person name="Wang J."/>
            <person name="Li S."/>
            <person name="Zhang Y."/>
            <person name="Fang M."/>
            <person name="Ma L."/>
            <person name="Zhao Y."/>
            <person name="Jiang S."/>
        </authorList>
    </citation>
    <scope>NUCLEOTIDE SEQUENCE [LARGE SCALE GENOMIC DNA]</scope>
</reference>
<accession>A0A5N5HXI4</accession>
<comment type="caution">
    <text evidence="4">The sequence shown here is derived from an EMBL/GenBank/DDBJ whole genome shotgun (WGS) entry which is preliminary data.</text>
</comment>
<dbReference type="PANTHER" id="PTHR23180:SF244">
    <property type="entry name" value="ADP-RIBOSYLATION FACTOR GTPASE-ACTIVATING PROTEIN AGD2"/>
    <property type="match status" value="1"/>
</dbReference>
<dbReference type="GO" id="GO:0005096">
    <property type="term" value="F:GTPase activator activity"/>
    <property type="evidence" value="ECO:0007669"/>
    <property type="project" value="InterPro"/>
</dbReference>
<reference evidence="4 5" key="1">
    <citation type="submission" date="2019-09" db="EMBL/GenBank/DDBJ databases">
        <authorList>
            <person name="Ou C."/>
        </authorList>
    </citation>
    <scope>NUCLEOTIDE SEQUENCE [LARGE SCALE GENOMIC DNA]</scope>
    <source>
        <strain evidence="4">S2</strain>
        <tissue evidence="4">Leaf</tissue>
    </source>
</reference>
<organism evidence="4 5">
    <name type="scientific">Pyrus ussuriensis x Pyrus communis</name>
    <dbReference type="NCBI Taxonomy" id="2448454"/>
    <lineage>
        <taxon>Eukaryota</taxon>
        <taxon>Viridiplantae</taxon>
        <taxon>Streptophyta</taxon>
        <taxon>Embryophyta</taxon>
        <taxon>Tracheophyta</taxon>
        <taxon>Spermatophyta</taxon>
        <taxon>Magnoliopsida</taxon>
        <taxon>eudicotyledons</taxon>
        <taxon>Gunneridae</taxon>
        <taxon>Pentapetalae</taxon>
        <taxon>rosids</taxon>
        <taxon>fabids</taxon>
        <taxon>Rosales</taxon>
        <taxon>Rosaceae</taxon>
        <taxon>Amygdaloideae</taxon>
        <taxon>Maleae</taxon>
        <taxon>Pyrus</taxon>
    </lineage>
</organism>
<gene>
    <name evidence="4" type="ORF">D8674_009066</name>
</gene>
<keyword evidence="1" id="KW-0479">Metal-binding</keyword>
<evidence type="ECO:0000256" key="3">
    <source>
        <dbReference type="ARBA" id="ARBA00022833"/>
    </source>
</evidence>
<keyword evidence="3" id="KW-0862">Zinc</keyword>